<evidence type="ECO:0000313" key="31">
    <source>
        <dbReference type="Proteomes" id="UP001275664"/>
    </source>
</evidence>
<keyword evidence="9" id="KW-0997">Cell inner membrane</keyword>
<evidence type="ECO:0000256" key="14">
    <source>
        <dbReference type="ARBA" id="ARBA00022692"/>
    </source>
</evidence>
<name>A0ABU4QL45_9ENTR</name>
<dbReference type="Gene3D" id="3.40.710.10">
    <property type="entry name" value="DD-peptidase/beta-lactamase superfamily"/>
    <property type="match status" value="2"/>
</dbReference>
<keyword evidence="15 30" id="KW-0378">Hydrolase</keyword>
<evidence type="ECO:0000256" key="3">
    <source>
        <dbReference type="ARBA" id="ARBA00004752"/>
    </source>
</evidence>
<evidence type="ECO:0000256" key="12">
    <source>
        <dbReference type="ARBA" id="ARBA00022676"/>
    </source>
</evidence>
<dbReference type="Gene3D" id="1.10.3810.10">
    <property type="entry name" value="Biosynthetic peptidoglycan transglycosylase-like"/>
    <property type="match status" value="1"/>
</dbReference>
<evidence type="ECO:0000256" key="5">
    <source>
        <dbReference type="ARBA" id="ARBA00007739"/>
    </source>
</evidence>
<evidence type="ECO:0000256" key="21">
    <source>
        <dbReference type="ARBA" id="ARBA00023251"/>
    </source>
</evidence>
<feature type="domain" description="Penicillin-binding protein transpeptidase" evidence="27">
    <location>
        <begin position="429"/>
        <end position="631"/>
    </location>
</feature>
<evidence type="ECO:0000256" key="6">
    <source>
        <dbReference type="ARBA" id="ARBA00012448"/>
    </source>
</evidence>
<comment type="catalytic activity">
    <reaction evidence="26">
        <text>[GlcNAc-(1-&gt;4)-Mur2Ac(oyl-L-Ala-gamma-D-Glu-L-Lys-D-Ala-D-Ala)](n)-di-trans,octa-cis-undecaprenyl diphosphate + beta-D-GlcNAc-(1-&gt;4)-Mur2Ac(oyl-L-Ala-gamma-D-Glu-L-Lys-D-Ala-D-Ala)-di-trans,octa-cis-undecaprenyl diphosphate = [GlcNAc-(1-&gt;4)-Mur2Ac(oyl-L-Ala-gamma-D-Glu-L-Lys-D-Ala-D-Ala)](n+1)-di-trans,octa-cis-undecaprenyl diphosphate + di-trans,octa-cis-undecaprenyl diphosphate + H(+)</text>
        <dbReference type="Rhea" id="RHEA:23708"/>
        <dbReference type="Rhea" id="RHEA-COMP:9602"/>
        <dbReference type="Rhea" id="RHEA-COMP:9603"/>
        <dbReference type="ChEBI" id="CHEBI:15378"/>
        <dbReference type="ChEBI" id="CHEBI:58405"/>
        <dbReference type="ChEBI" id="CHEBI:60033"/>
        <dbReference type="ChEBI" id="CHEBI:78435"/>
        <dbReference type="EC" id="2.4.99.28"/>
    </reaction>
</comment>
<keyword evidence="22" id="KW-0511">Multifunctional enzyme</keyword>
<dbReference type="EC" id="2.4.99.28" evidence="25"/>
<dbReference type="GO" id="GO:0009002">
    <property type="term" value="F:serine-type D-Ala-D-Ala carboxypeptidase activity"/>
    <property type="evidence" value="ECO:0007669"/>
    <property type="project" value="UniProtKB-EC"/>
</dbReference>
<keyword evidence="23" id="KW-0961">Cell wall biogenesis/degradation</keyword>
<evidence type="ECO:0000256" key="15">
    <source>
        <dbReference type="ARBA" id="ARBA00022801"/>
    </source>
</evidence>
<proteinExistence type="inferred from homology"/>
<dbReference type="InterPro" id="IPR012338">
    <property type="entry name" value="Beta-lactam/transpept-like"/>
</dbReference>
<accession>A0ABU4QL45</accession>
<dbReference type="SUPFAM" id="SSF53955">
    <property type="entry name" value="Lysozyme-like"/>
    <property type="match status" value="1"/>
</dbReference>
<comment type="similarity">
    <text evidence="5">In the N-terminal section; belongs to the glycosyltransferase 51 family.</text>
</comment>
<dbReference type="Pfam" id="PF00905">
    <property type="entry name" value="Transpeptidase"/>
    <property type="match status" value="1"/>
</dbReference>
<dbReference type="InterPro" id="IPR036950">
    <property type="entry name" value="PBP_transglycosylase"/>
</dbReference>
<keyword evidence="17" id="KW-0735">Signal-anchor</keyword>
<comment type="function">
    <text evidence="1">Cell wall formation. Synthesis of cross-linked peptidoglycan from the lipid intermediates. The enzyme has a penicillin-insensitive transglycosylase N-terminal domain (formation of linear glycan strands) and a penicillin-sensitive transpeptidase C-terminal domain (cross-linking of the peptide subunits).</text>
</comment>
<comment type="subcellular location">
    <subcellularLocation>
        <location evidence="2">Cell inner membrane</location>
        <topology evidence="2">Single-pass type II membrane protein</topology>
    </subcellularLocation>
</comment>
<dbReference type="NCBIfam" id="NF008643">
    <property type="entry name" value="PRK11636.1"/>
    <property type="match status" value="1"/>
</dbReference>
<evidence type="ECO:0000256" key="13">
    <source>
        <dbReference type="ARBA" id="ARBA00022679"/>
    </source>
</evidence>
<evidence type="ECO:0000256" key="16">
    <source>
        <dbReference type="ARBA" id="ARBA00022960"/>
    </source>
</evidence>
<evidence type="ECO:0000256" key="4">
    <source>
        <dbReference type="ARBA" id="ARBA00007090"/>
    </source>
</evidence>
<keyword evidence="8" id="KW-1003">Cell membrane</keyword>
<evidence type="ECO:0000256" key="26">
    <source>
        <dbReference type="ARBA" id="ARBA00049902"/>
    </source>
</evidence>
<evidence type="ECO:0000256" key="17">
    <source>
        <dbReference type="ARBA" id="ARBA00022968"/>
    </source>
</evidence>
<dbReference type="InterPro" id="IPR050396">
    <property type="entry name" value="Glycosyltr_51/Transpeptidase"/>
</dbReference>
<keyword evidence="16" id="KW-0133">Cell shape</keyword>
<dbReference type="EC" id="3.4.16.4" evidence="6"/>
<comment type="similarity">
    <text evidence="4">In the C-terminal section; belongs to the transpeptidase family.</text>
</comment>
<keyword evidence="12 30" id="KW-0328">Glycosyltransferase</keyword>
<keyword evidence="19" id="KW-1133">Transmembrane helix</keyword>
<dbReference type="NCBIfam" id="TIGR02074">
    <property type="entry name" value="PBP_1a_fam"/>
    <property type="match status" value="1"/>
</dbReference>
<sequence length="850" mass="93439">MKFVKYLFILAVCCILLGAGSIIGLYKFIEPQLPDVATLRDVRLQIPMQIYSAEGELIAQYGEKRRIPVTLSQMPPELTKAFIATEDSRFYEHHGIDPVGIFRAASVALFSGRATQGASTITQQLARNFFLSPEKTLTRKIKEVFLAIRIEQMLSKDEILELYLNKIYLGYRAYGVGSAAQVYFGKSIDQLTLSEMAVIAGLPKAPSTFNPLYSMDRATARRNVVLSRMLSENYINKAQYDEAIREPINARYHAPEIAFSAPYLTEMVRQEMVSRYGDKAYEDGYRVYTTITRKDQLAAQHALRTNVMDYDMRHGYRGPSNVLWKVGETPWDSQKITDSLKSLPTYGPLLPAVVTAATPQDATVMMADGTSVSLNMDGMRWARPYRSDTQQGPTPRKVTDVVQTGQQIWVRQVNDSWWLAQVPDVNSALVSINPQNGAIIALVGGFDFNQSKFNRATQALRQVGSNIKPFLYTAAMDKGLTLASILNDVPISRWDAGAGSDWSPKNSPPQYAGPIRLRQGLGQSKNVVMVRAMRAMGVDYAAEYLQRFGFPANNIVRTESLALGSASFTPLQVARGYSVMANGGFLIDPYFITKIENDAGGVIFEARPKIACADCDIPVIYGDTPKSNVLENKDVEDVATSQTPQNSTVPMPSLEQANQALVARSGGQEYAPHVISTPLSFLIKSALNTNVFGEPGWQGTGWRAGRDLQRHDIGGKTGTTNSSKDAWFSGYGPGVVTSVWIGFDDHRRNLGRTSASGAIKDQISGYEGGAKSAQPAWDLFMKAALEGVPEQPLTPPAGVVTVNIDRYTGQLANGGNSRAEYFIEGTQPTQQSVHEVGTTLIDNGETHELF</sequence>
<dbReference type="Pfam" id="PF00912">
    <property type="entry name" value="Transgly"/>
    <property type="match status" value="1"/>
</dbReference>
<keyword evidence="31" id="KW-1185">Reference proteome</keyword>
<evidence type="ECO:0000256" key="19">
    <source>
        <dbReference type="ARBA" id="ARBA00022989"/>
    </source>
</evidence>
<evidence type="ECO:0000313" key="30">
    <source>
        <dbReference type="EMBL" id="MDX6039562.1"/>
    </source>
</evidence>
<dbReference type="InterPro" id="IPR001264">
    <property type="entry name" value="Glyco_trans_51"/>
</dbReference>
<keyword evidence="18" id="KW-0573">Peptidoglycan synthesis</keyword>
<protein>
    <recommendedName>
        <fullName evidence="7">Penicillin-binding protein 1A</fullName>
        <ecNumber evidence="25">2.4.99.28</ecNumber>
        <ecNumber evidence="6">3.4.16.4</ecNumber>
    </recommendedName>
</protein>
<keyword evidence="21" id="KW-0046">Antibiotic resistance</keyword>
<evidence type="ECO:0000259" key="28">
    <source>
        <dbReference type="Pfam" id="PF00912"/>
    </source>
</evidence>
<dbReference type="EMBL" id="JAWXRD010000003">
    <property type="protein sequence ID" value="MDX6039562.1"/>
    <property type="molecule type" value="Genomic_DNA"/>
</dbReference>
<evidence type="ECO:0000256" key="9">
    <source>
        <dbReference type="ARBA" id="ARBA00022519"/>
    </source>
</evidence>
<feature type="domain" description="Penicillin-binding protein OB-like" evidence="29">
    <location>
        <begin position="316"/>
        <end position="425"/>
    </location>
</feature>
<evidence type="ECO:0000256" key="1">
    <source>
        <dbReference type="ARBA" id="ARBA00002624"/>
    </source>
</evidence>
<evidence type="ECO:0000256" key="22">
    <source>
        <dbReference type="ARBA" id="ARBA00023268"/>
    </source>
</evidence>
<evidence type="ECO:0000259" key="29">
    <source>
        <dbReference type="Pfam" id="PF17092"/>
    </source>
</evidence>
<organism evidence="30 31">
    <name type="scientific">Scandinavium lactucae</name>
    <dbReference type="NCBI Taxonomy" id="3095028"/>
    <lineage>
        <taxon>Bacteria</taxon>
        <taxon>Pseudomonadati</taxon>
        <taxon>Pseudomonadota</taxon>
        <taxon>Gammaproteobacteria</taxon>
        <taxon>Enterobacterales</taxon>
        <taxon>Enterobacteriaceae</taxon>
        <taxon>Scandinavium</taxon>
    </lineage>
</organism>
<evidence type="ECO:0000256" key="25">
    <source>
        <dbReference type="ARBA" id="ARBA00044770"/>
    </source>
</evidence>
<evidence type="ECO:0000256" key="10">
    <source>
        <dbReference type="ARBA" id="ARBA00022645"/>
    </source>
</evidence>
<evidence type="ECO:0000256" key="24">
    <source>
        <dbReference type="ARBA" id="ARBA00034000"/>
    </source>
</evidence>
<dbReference type="Pfam" id="PF17092">
    <property type="entry name" value="PCB_OB"/>
    <property type="match status" value="1"/>
</dbReference>
<evidence type="ECO:0000256" key="23">
    <source>
        <dbReference type="ARBA" id="ARBA00023316"/>
    </source>
</evidence>
<dbReference type="InterPro" id="IPR031376">
    <property type="entry name" value="PCB_OB"/>
</dbReference>
<keyword evidence="11" id="KW-0645">Protease</keyword>
<keyword evidence="14" id="KW-0812">Transmembrane</keyword>
<comment type="catalytic activity">
    <reaction evidence="24">
        <text>Preferential cleavage: (Ac)2-L-Lys-D-Ala-|-D-Ala. Also transpeptidation of peptidyl-alanyl moieties that are N-acyl substituents of D-alanine.</text>
        <dbReference type="EC" id="3.4.16.4"/>
    </reaction>
</comment>
<dbReference type="SUPFAM" id="SSF56601">
    <property type="entry name" value="beta-lactamase/transpeptidase-like"/>
    <property type="match status" value="1"/>
</dbReference>
<dbReference type="RefSeq" id="WP_319785571.1">
    <property type="nucleotide sequence ID" value="NZ_JAWXRD010000003.1"/>
</dbReference>
<reference evidence="30 31" key="1">
    <citation type="submission" date="2023-11" db="EMBL/GenBank/DDBJ databases">
        <title>Scandinavium wanjuensis sp. nov., isolated from lettuce South Korea.</title>
        <authorList>
            <person name="Park J."/>
            <person name="Park S."/>
            <person name="Oh K.K."/>
            <person name="Cho G.S."/>
            <person name="Franz C.M.A.P."/>
        </authorList>
    </citation>
    <scope>NUCLEOTIDE SEQUENCE [LARGE SCALE GENOMIC DNA]</scope>
    <source>
        <strain evidence="30 31">V105_6</strain>
    </source>
</reference>
<evidence type="ECO:0000256" key="18">
    <source>
        <dbReference type="ARBA" id="ARBA00022984"/>
    </source>
</evidence>
<evidence type="ECO:0000256" key="8">
    <source>
        <dbReference type="ARBA" id="ARBA00022475"/>
    </source>
</evidence>
<keyword evidence="13 30" id="KW-0808">Transferase</keyword>
<dbReference type="PANTHER" id="PTHR32282">
    <property type="entry name" value="BINDING PROTEIN TRANSPEPTIDASE, PUTATIVE-RELATED"/>
    <property type="match status" value="1"/>
</dbReference>
<dbReference type="PANTHER" id="PTHR32282:SF27">
    <property type="entry name" value="PENICILLIN-BINDING PROTEIN 1A"/>
    <property type="match status" value="1"/>
</dbReference>
<dbReference type="InterPro" id="IPR023346">
    <property type="entry name" value="Lysozyme-like_dom_sf"/>
</dbReference>
<feature type="domain" description="Glycosyl transferase family 51" evidence="28">
    <location>
        <begin position="55"/>
        <end position="229"/>
    </location>
</feature>
<dbReference type="InterPro" id="IPR001460">
    <property type="entry name" value="PCN-bd_Tpept"/>
</dbReference>
<dbReference type="GO" id="GO:0016757">
    <property type="term" value="F:glycosyltransferase activity"/>
    <property type="evidence" value="ECO:0007669"/>
    <property type="project" value="UniProtKB-KW"/>
</dbReference>
<dbReference type="Proteomes" id="UP001275664">
    <property type="component" value="Unassembled WGS sequence"/>
</dbReference>
<keyword evidence="20" id="KW-0472">Membrane</keyword>
<evidence type="ECO:0000259" key="27">
    <source>
        <dbReference type="Pfam" id="PF00905"/>
    </source>
</evidence>
<evidence type="ECO:0000256" key="11">
    <source>
        <dbReference type="ARBA" id="ARBA00022670"/>
    </source>
</evidence>
<comment type="caution">
    <text evidence="30">The sequence shown here is derived from an EMBL/GenBank/DDBJ whole genome shotgun (WGS) entry which is preliminary data.</text>
</comment>
<evidence type="ECO:0000256" key="20">
    <source>
        <dbReference type="ARBA" id="ARBA00023136"/>
    </source>
</evidence>
<evidence type="ECO:0000256" key="7">
    <source>
        <dbReference type="ARBA" id="ARBA00018638"/>
    </source>
</evidence>
<comment type="pathway">
    <text evidence="3">Cell wall biogenesis; peptidoglycan biosynthesis.</text>
</comment>
<keyword evidence="10 30" id="KW-0121">Carboxypeptidase</keyword>
<gene>
    <name evidence="30" type="primary">mrcA</name>
    <name evidence="30" type="ORF">SIK69_05045</name>
</gene>
<evidence type="ECO:0000256" key="2">
    <source>
        <dbReference type="ARBA" id="ARBA00004249"/>
    </source>
</evidence>